<evidence type="ECO:0000313" key="6">
    <source>
        <dbReference type="Proteomes" id="UP000184066"/>
    </source>
</evidence>
<dbReference type="Gene3D" id="3.30.830.10">
    <property type="entry name" value="Metalloenzyme, LuxS/M16 peptidase-like"/>
    <property type="match status" value="2"/>
</dbReference>
<accession>A0A1M7TJD9</accession>
<evidence type="ECO:0000256" key="1">
    <source>
        <dbReference type="SAM" id="MobiDB-lite"/>
    </source>
</evidence>
<dbReference type="OrthoDB" id="9811314at2"/>
<keyword evidence="6" id="KW-1185">Reference proteome</keyword>
<dbReference type="GO" id="GO:0046872">
    <property type="term" value="F:metal ion binding"/>
    <property type="evidence" value="ECO:0007669"/>
    <property type="project" value="InterPro"/>
</dbReference>
<dbReference type="PANTHER" id="PTHR11851">
    <property type="entry name" value="METALLOPROTEASE"/>
    <property type="match status" value="1"/>
</dbReference>
<proteinExistence type="predicted"/>
<dbReference type="GO" id="GO:0008233">
    <property type="term" value="F:peptidase activity"/>
    <property type="evidence" value="ECO:0007669"/>
    <property type="project" value="UniProtKB-KW"/>
</dbReference>
<feature type="signal peptide" evidence="2">
    <location>
        <begin position="1"/>
        <end position="24"/>
    </location>
</feature>
<keyword evidence="2" id="KW-0732">Signal</keyword>
<feature type="chain" id="PRO_5009929477" evidence="2">
    <location>
        <begin position="25"/>
        <end position="451"/>
    </location>
</feature>
<evidence type="ECO:0000259" key="4">
    <source>
        <dbReference type="Pfam" id="PF05193"/>
    </source>
</evidence>
<name>A0A1M7TJD9_9RHOB</name>
<feature type="region of interest" description="Disordered" evidence="1">
    <location>
        <begin position="432"/>
        <end position="451"/>
    </location>
</feature>
<dbReference type="Pfam" id="PF05193">
    <property type="entry name" value="Peptidase_M16_C"/>
    <property type="match status" value="1"/>
</dbReference>
<evidence type="ECO:0000259" key="3">
    <source>
        <dbReference type="Pfam" id="PF00675"/>
    </source>
</evidence>
<evidence type="ECO:0000256" key="2">
    <source>
        <dbReference type="SAM" id="SignalP"/>
    </source>
</evidence>
<gene>
    <name evidence="5" type="ORF">SAMN05216200_10733</name>
</gene>
<dbReference type="SUPFAM" id="SSF63411">
    <property type="entry name" value="LuxS/MPP-like metallohydrolase"/>
    <property type="match status" value="2"/>
</dbReference>
<dbReference type="InterPro" id="IPR011765">
    <property type="entry name" value="Pept_M16_N"/>
</dbReference>
<dbReference type="InterPro" id="IPR011249">
    <property type="entry name" value="Metalloenz_LuxS/M16"/>
</dbReference>
<dbReference type="InterPro" id="IPR050361">
    <property type="entry name" value="MPP/UQCRC_Complex"/>
</dbReference>
<sequence>MIRLCLAALGALAFLAAAPAPARAAAEVQEVVSPGGIRAWLVREPALPMVAFEIIFEGGALRDPDELPGAANFLAAMLSEGAGDLDAAAFARKAETLALRAGFSAGRDSFTVSARMLTENLDESVNLLRLALTEPRFDPDAVERVRAGILSGLRSARTDPDSLAAMAWSAAMFPGDPYGRPVEGDEAAVARIGPEDLRAARRRALNRSRLAVGVVGDIDAQTLGPLLDRLLGALPDDPWTPPPPARPARQRGTTVVPLDTPQSRAVLGHEGLLRSDPDFIPAYVMNHILGGGGFSSRLMREVREKRGLTYGVYSYLAPYRRAGLIMAGLASDNARMAEALEVIRAEWARMAREGATAEELEAAKRYLTGAYPLRFDTNAKIAGQLAGLMREGFDPGYLRRRNALIEAVTLDDIRRVAARLLHPERLRTVVVGRPEGLPPGPPIPGFTDAER</sequence>
<dbReference type="RefSeq" id="WP_072747668.1">
    <property type="nucleotide sequence ID" value="NZ_FOHL01000007.1"/>
</dbReference>
<feature type="domain" description="Peptidase M16 N-terminal" evidence="3">
    <location>
        <begin position="46"/>
        <end position="185"/>
    </location>
</feature>
<reference evidence="5 6" key="1">
    <citation type="submission" date="2016-12" db="EMBL/GenBank/DDBJ databases">
        <authorList>
            <person name="Song W.-J."/>
            <person name="Kurnit D.M."/>
        </authorList>
    </citation>
    <scope>NUCLEOTIDE SEQUENCE [LARGE SCALE GENOMIC DNA]</scope>
    <source>
        <strain evidence="5 6">CGMCC 1.10808</strain>
    </source>
</reference>
<dbReference type="EMBL" id="FRDL01000007">
    <property type="protein sequence ID" value="SHN70837.1"/>
    <property type="molecule type" value="Genomic_DNA"/>
</dbReference>
<dbReference type="AlphaFoldDB" id="A0A1M7TJD9"/>
<keyword evidence="5" id="KW-0378">Hydrolase</keyword>
<dbReference type="InterPro" id="IPR007863">
    <property type="entry name" value="Peptidase_M16_C"/>
</dbReference>
<organism evidence="5 6">
    <name type="scientific">Oceanicella actignis</name>
    <dbReference type="NCBI Taxonomy" id="1189325"/>
    <lineage>
        <taxon>Bacteria</taxon>
        <taxon>Pseudomonadati</taxon>
        <taxon>Pseudomonadota</taxon>
        <taxon>Alphaproteobacteria</taxon>
        <taxon>Rhodobacterales</taxon>
        <taxon>Paracoccaceae</taxon>
        <taxon>Oceanicella</taxon>
    </lineage>
</organism>
<dbReference type="PANTHER" id="PTHR11851:SF224">
    <property type="entry name" value="PROCESSING PROTEASE"/>
    <property type="match status" value="1"/>
</dbReference>
<protein>
    <submittedName>
        <fullName evidence="5">Zinc protease</fullName>
    </submittedName>
</protein>
<keyword evidence="5" id="KW-0645">Protease</keyword>
<dbReference type="GO" id="GO:0006508">
    <property type="term" value="P:proteolysis"/>
    <property type="evidence" value="ECO:0007669"/>
    <property type="project" value="UniProtKB-KW"/>
</dbReference>
<dbReference type="Pfam" id="PF00675">
    <property type="entry name" value="Peptidase_M16"/>
    <property type="match status" value="1"/>
</dbReference>
<dbReference type="Proteomes" id="UP000184066">
    <property type="component" value="Unassembled WGS sequence"/>
</dbReference>
<dbReference type="STRING" id="1189325.SAMN04488119_10734"/>
<evidence type="ECO:0000313" key="5">
    <source>
        <dbReference type="EMBL" id="SHN70837.1"/>
    </source>
</evidence>
<feature type="domain" description="Peptidase M16 C-terminal" evidence="4">
    <location>
        <begin position="192"/>
        <end position="366"/>
    </location>
</feature>